<dbReference type="OrthoDB" id="9811471at2"/>
<dbReference type="GO" id="GO:0003824">
    <property type="term" value="F:catalytic activity"/>
    <property type="evidence" value="ECO:0007669"/>
    <property type="project" value="InterPro"/>
</dbReference>
<dbReference type="EMBL" id="SDPU01000025">
    <property type="protein sequence ID" value="RYU11172.1"/>
    <property type="molecule type" value="Genomic_DNA"/>
</dbReference>
<dbReference type="InterPro" id="IPR036928">
    <property type="entry name" value="AS_sf"/>
</dbReference>
<dbReference type="AlphaFoldDB" id="A0A4Q5IYG6"/>
<accession>A0A4Q5IYG6</accession>
<dbReference type="InterPro" id="IPR000120">
    <property type="entry name" value="Amidase"/>
</dbReference>
<protein>
    <submittedName>
        <fullName evidence="2">Amidase</fullName>
    </submittedName>
</protein>
<dbReference type="InterPro" id="IPR023631">
    <property type="entry name" value="Amidase_dom"/>
</dbReference>
<dbReference type="PANTHER" id="PTHR11895">
    <property type="entry name" value="TRANSAMIDASE"/>
    <property type="match status" value="1"/>
</dbReference>
<evidence type="ECO:0000313" key="3">
    <source>
        <dbReference type="Proteomes" id="UP000291189"/>
    </source>
</evidence>
<gene>
    <name evidence="2" type="ORF">ETU37_14125</name>
</gene>
<name>A0A4Q5IYG6_9ACTN</name>
<keyword evidence="3" id="KW-1185">Reference proteome</keyword>
<dbReference type="InterPro" id="IPR020556">
    <property type="entry name" value="Amidase_CS"/>
</dbReference>
<dbReference type="NCBIfam" id="NF005686">
    <property type="entry name" value="PRK07486.1"/>
    <property type="match status" value="1"/>
</dbReference>
<proteinExistence type="predicted"/>
<feature type="domain" description="Amidase" evidence="1">
    <location>
        <begin position="30"/>
        <end position="455"/>
    </location>
</feature>
<dbReference type="Pfam" id="PF01425">
    <property type="entry name" value="Amidase"/>
    <property type="match status" value="1"/>
</dbReference>
<evidence type="ECO:0000259" key="1">
    <source>
        <dbReference type="Pfam" id="PF01425"/>
    </source>
</evidence>
<organism evidence="2 3">
    <name type="scientific">Nocardioides iriomotensis</name>
    <dbReference type="NCBI Taxonomy" id="715784"/>
    <lineage>
        <taxon>Bacteria</taxon>
        <taxon>Bacillati</taxon>
        <taxon>Actinomycetota</taxon>
        <taxon>Actinomycetes</taxon>
        <taxon>Propionibacteriales</taxon>
        <taxon>Nocardioidaceae</taxon>
        <taxon>Nocardioides</taxon>
    </lineage>
</organism>
<evidence type="ECO:0000313" key="2">
    <source>
        <dbReference type="EMBL" id="RYU11172.1"/>
    </source>
</evidence>
<reference evidence="2 3" key="1">
    <citation type="submission" date="2019-01" db="EMBL/GenBank/DDBJ databases">
        <title>Nocardioides guangzhouensis sp. nov., an actinobacterium isolated from soil.</title>
        <authorList>
            <person name="Fu Y."/>
            <person name="Cai Y."/>
            <person name="Lin Z."/>
            <person name="Chen P."/>
        </authorList>
    </citation>
    <scope>NUCLEOTIDE SEQUENCE [LARGE SCALE GENOMIC DNA]</scope>
    <source>
        <strain evidence="2 3">NBRC 105384</strain>
    </source>
</reference>
<sequence length="480" mass="51774">MTPTTTDLTIWSSARAMAAAVATKQISARELLDLHLDRIRAVNPRVNAIVSLDEERARDGAAAADEALAQGERVGPLHGLPHAFKDTHEAAGWPTTFGSPLRHDYVSRRDDLVVERIRRAGAVTIGKTNVPEWAAGSHTFNPIFGTTRNPYDLTRSAGGSSGGAAAALASGMVPLADGSDMGGSLRNPASFCNVVGLRPSVGRVPKWPATNYWELTSVSGPMARTVEDLALLLSVVAGPSRRNVMSLDDPGATFAPPLEGRLAGLRVALSTDLGGAFEVDRQVAHVVEQQAAVFESAGAHVEHAHLDVTGAEQAFRTLRAWLFQATYGQMLAKRPDGFKASLADNIRAGEHLTGADVWTAQQRMTSLGERARRFFERYDVLLLPVSQVPPFDADEEYPHAINGRAQETYLDWMRSNFLITVTGCPSISVPAGFTSEGWPVGVQIVAPPKAERRLLEVAHAFEQLTRVGERRPDLDQEPSS</sequence>
<dbReference type="Gene3D" id="3.90.1300.10">
    <property type="entry name" value="Amidase signature (AS) domain"/>
    <property type="match status" value="1"/>
</dbReference>
<comment type="caution">
    <text evidence="2">The sequence shown here is derived from an EMBL/GenBank/DDBJ whole genome shotgun (WGS) entry which is preliminary data.</text>
</comment>
<dbReference type="PANTHER" id="PTHR11895:SF76">
    <property type="entry name" value="INDOLEACETAMIDE HYDROLASE"/>
    <property type="match status" value="1"/>
</dbReference>
<dbReference type="Proteomes" id="UP000291189">
    <property type="component" value="Unassembled WGS sequence"/>
</dbReference>
<dbReference type="SUPFAM" id="SSF75304">
    <property type="entry name" value="Amidase signature (AS) enzymes"/>
    <property type="match status" value="1"/>
</dbReference>
<dbReference type="PROSITE" id="PS00571">
    <property type="entry name" value="AMIDASES"/>
    <property type="match status" value="1"/>
</dbReference>
<dbReference type="RefSeq" id="WP_129987990.1">
    <property type="nucleotide sequence ID" value="NZ_SDPU01000025.1"/>
</dbReference>